<keyword evidence="16" id="KW-0812">Transmembrane</keyword>
<evidence type="ECO:0000256" key="7">
    <source>
        <dbReference type="ARBA" id="ARBA00022729"/>
    </source>
</evidence>
<evidence type="ECO:0000256" key="2">
    <source>
        <dbReference type="ARBA" id="ARBA00008422"/>
    </source>
</evidence>
<dbReference type="PIRSF" id="PIRSF000894">
    <property type="entry name" value="Acid_phosphatase"/>
    <property type="match status" value="1"/>
</dbReference>
<gene>
    <name evidence="18" type="ORF">ABMA27_014894</name>
</gene>
<evidence type="ECO:0000313" key="19">
    <source>
        <dbReference type="Proteomes" id="UP001549920"/>
    </source>
</evidence>
<reference evidence="18 19" key="1">
    <citation type="submission" date="2024-06" db="EMBL/GenBank/DDBJ databases">
        <title>A chromosome-level genome assembly of beet webworm, Loxostege sticticalis.</title>
        <authorList>
            <person name="Zhang Y."/>
        </authorList>
    </citation>
    <scope>NUCLEOTIDE SEQUENCE [LARGE SCALE GENOMIC DNA]</scope>
    <source>
        <strain evidence="18">AQ026</strain>
        <tissue evidence="18">Whole body</tissue>
    </source>
</reference>
<sequence>MGGSLIALFALVTLGFAYETCLSREKNPYLFFGTKTSYIVASRGGPTHTKVHEVPACEPVAFWMLYRHESYEPEEEEIRRLQVLNDFKKDVVSNYRRSIYNKTNHRICLPDYQLIESWEWKPPRHNLMFAGDTSSEEFIDALKLAQNWRQRYPNLFTENRRNYKFKYMMDDRRSTTSLGGLSRGLFNKSVVYDDFLSEHDNKLLRPHKFCEAWTKNVGDTPIQLRLFEAKQEYKEMIRNVSLRLGFNYDISADAIRIIFDMCRYDKAWDISKVSPWCAVFTRDDLRRLEYAEDLETYYNYGHGNELNAKVGCVFVKDMMNFFTSHVGNELPQQPQVMLQFTEAPALLLTLAAMGAHKDPVHLEGHNYHSAPMQARKWSSSKMAPFNANLAAVLYRCRLNGSYQHKVLLLLNEKPISLDWCTSGVCEWSQFVIKLGEVANGCDLEACNETHIGRNVAILVVAVAFIFLAAVVAALWCRSILNRGKISK</sequence>
<feature type="transmembrane region" description="Helical" evidence="16">
    <location>
        <begin position="455"/>
        <end position="476"/>
    </location>
</feature>
<keyword evidence="16" id="KW-1133">Transmembrane helix</keyword>
<comment type="subcellular location">
    <subcellularLocation>
        <location evidence="1">Cell membrane</location>
    </subcellularLocation>
</comment>
<dbReference type="InterPro" id="IPR016274">
    <property type="entry name" value="Histidine_acid_Pase_euk"/>
</dbReference>
<proteinExistence type="inferred from homology"/>
<accession>A0ABR3IAM1</accession>
<dbReference type="Proteomes" id="UP001549920">
    <property type="component" value="Unassembled WGS sequence"/>
</dbReference>
<comment type="catalytic activity">
    <reaction evidence="15">
        <text>(2R)-2,3-bisphosphoglycerate + H2O = (2R)-2-phosphoglycerate + phosphate</text>
        <dbReference type="Rhea" id="RHEA:27381"/>
        <dbReference type="ChEBI" id="CHEBI:15377"/>
        <dbReference type="ChEBI" id="CHEBI:43474"/>
        <dbReference type="ChEBI" id="CHEBI:58248"/>
        <dbReference type="ChEBI" id="CHEBI:58289"/>
        <dbReference type="EC" id="3.1.3.80"/>
    </reaction>
    <physiologicalReaction direction="left-to-right" evidence="15">
        <dbReference type="Rhea" id="RHEA:27382"/>
    </physiologicalReaction>
</comment>
<keyword evidence="8" id="KW-0378">Hydrolase</keyword>
<evidence type="ECO:0000256" key="14">
    <source>
        <dbReference type="ARBA" id="ARBA00043691"/>
    </source>
</evidence>
<evidence type="ECO:0000256" key="5">
    <source>
        <dbReference type="ARBA" id="ARBA00018097"/>
    </source>
</evidence>
<keyword evidence="19" id="KW-1185">Reference proteome</keyword>
<comment type="similarity">
    <text evidence="2">Belongs to the histidine acid phosphatase family. MINPP1 subfamily.</text>
</comment>
<evidence type="ECO:0000256" key="1">
    <source>
        <dbReference type="ARBA" id="ARBA00004236"/>
    </source>
</evidence>
<evidence type="ECO:0000256" key="17">
    <source>
        <dbReference type="SAM" id="SignalP"/>
    </source>
</evidence>
<dbReference type="InterPro" id="IPR029033">
    <property type="entry name" value="His_PPase_superfam"/>
</dbReference>
<keyword evidence="10" id="KW-0325">Glycoprotein</keyword>
<evidence type="ECO:0000256" key="13">
    <source>
        <dbReference type="ARBA" id="ARBA00043671"/>
    </source>
</evidence>
<dbReference type="EC" id="3.1.3.80" evidence="3"/>
<evidence type="ECO:0000256" key="15">
    <source>
        <dbReference type="ARBA" id="ARBA00043832"/>
    </source>
</evidence>
<comment type="caution">
    <text evidence="18">The sequence shown here is derived from an EMBL/GenBank/DDBJ whole genome shotgun (WGS) entry which is preliminary data.</text>
</comment>
<feature type="chain" id="PRO_5045870722" description="Multiple inositol polyphosphate phosphatase 1" evidence="17">
    <location>
        <begin position="18"/>
        <end position="487"/>
    </location>
</feature>
<keyword evidence="9 16" id="KW-0472">Membrane</keyword>
<dbReference type="Gene3D" id="3.40.50.1240">
    <property type="entry name" value="Phosphoglycerate mutase-like"/>
    <property type="match status" value="1"/>
</dbReference>
<comment type="catalytic activity">
    <reaction evidence="12">
        <text>1D-myo-inositol 1,2,5,6-tetrakisphosphate + H2O = 1D-myo-inositol 1,2,6-trisphosphate + phosphate</text>
        <dbReference type="Rhea" id="RHEA:77119"/>
        <dbReference type="ChEBI" id="CHEBI:15377"/>
        <dbReference type="ChEBI" id="CHEBI:43474"/>
        <dbReference type="ChEBI" id="CHEBI:195535"/>
        <dbReference type="ChEBI" id="CHEBI:195537"/>
        <dbReference type="EC" id="3.1.3.62"/>
    </reaction>
    <physiologicalReaction direction="left-to-right" evidence="12">
        <dbReference type="Rhea" id="RHEA:77120"/>
    </physiologicalReaction>
</comment>
<dbReference type="PANTHER" id="PTHR20963:SF8">
    <property type="entry name" value="MULTIPLE INOSITOL POLYPHOSPHATE PHOSPHATASE 1"/>
    <property type="match status" value="1"/>
</dbReference>
<dbReference type="SUPFAM" id="SSF53254">
    <property type="entry name" value="Phosphoglycerate mutase-like"/>
    <property type="match status" value="1"/>
</dbReference>
<name>A0ABR3IAM1_LOXSC</name>
<dbReference type="EMBL" id="JBEUOH010000006">
    <property type="protein sequence ID" value="KAL0893302.1"/>
    <property type="molecule type" value="Genomic_DNA"/>
</dbReference>
<evidence type="ECO:0000256" key="16">
    <source>
        <dbReference type="SAM" id="Phobius"/>
    </source>
</evidence>
<evidence type="ECO:0000313" key="18">
    <source>
        <dbReference type="EMBL" id="KAL0893302.1"/>
    </source>
</evidence>
<dbReference type="InterPro" id="IPR000560">
    <property type="entry name" value="His_Pase_clade-2"/>
</dbReference>
<dbReference type="EC" id="3.1.3.62" evidence="4"/>
<feature type="signal peptide" evidence="17">
    <location>
        <begin position="1"/>
        <end position="17"/>
    </location>
</feature>
<evidence type="ECO:0000256" key="3">
    <source>
        <dbReference type="ARBA" id="ARBA00012976"/>
    </source>
</evidence>
<evidence type="ECO:0000256" key="11">
    <source>
        <dbReference type="ARBA" id="ARBA00031642"/>
    </source>
</evidence>
<evidence type="ECO:0000256" key="6">
    <source>
        <dbReference type="ARBA" id="ARBA00022475"/>
    </source>
</evidence>
<comment type="catalytic activity">
    <reaction evidence="13">
        <text>1D-myo-inositol 1,2,4,5,6-pentakisphosphate + H2O = 1D-myo-inositol 1,2,5,6-tetrakisphosphate + phosphate</text>
        <dbReference type="Rhea" id="RHEA:77115"/>
        <dbReference type="ChEBI" id="CHEBI:15377"/>
        <dbReference type="ChEBI" id="CHEBI:43474"/>
        <dbReference type="ChEBI" id="CHEBI:57798"/>
        <dbReference type="ChEBI" id="CHEBI:195535"/>
        <dbReference type="EC" id="3.1.3.62"/>
    </reaction>
    <physiologicalReaction direction="left-to-right" evidence="13">
        <dbReference type="Rhea" id="RHEA:77116"/>
    </physiologicalReaction>
</comment>
<evidence type="ECO:0000256" key="12">
    <source>
        <dbReference type="ARBA" id="ARBA00043668"/>
    </source>
</evidence>
<evidence type="ECO:0000256" key="9">
    <source>
        <dbReference type="ARBA" id="ARBA00023136"/>
    </source>
</evidence>
<dbReference type="PANTHER" id="PTHR20963">
    <property type="entry name" value="MULTIPLE INOSITOL POLYPHOSPHATE PHOSPHATASE-RELATED"/>
    <property type="match status" value="1"/>
</dbReference>
<comment type="catalytic activity">
    <reaction evidence="14">
        <text>1D-myo-inositol hexakisphosphate + H2O = 1D-myo-inositol 1,2,4,5,6-pentakisphosphate + phosphate</text>
        <dbReference type="Rhea" id="RHEA:16989"/>
        <dbReference type="ChEBI" id="CHEBI:15377"/>
        <dbReference type="ChEBI" id="CHEBI:43474"/>
        <dbReference type="ChEBI" id="CHEBI:57798"/>
        <dbReference type="ChEBI" id="CHEBI:58130"/>
        <dbReference type="EC" id="3.1.3.62"/>
    </reaction>
    <physiologicalReaction direction="left-to-right" evidence="14">
        <dbReference type="Rhea" id="RHEA:16990"/>
    </physiologicalReaction>
</comment>
<dbReference type="CDD" id="cd07061">
    <property type="entry name" value="HP_HAP_like"/>
    <property type="match status" value="1"/>
</dbReference>
<keyword evidence="7 17" id="KW-0732">Signal</keyword>
<keyword evidence="6" id="KW-1003">Cell membrane</keyword>
<dbReference type="Pfam" id="PF00328">
    <property type="entry name" value="His_Phos_2"/>
    <property type="match status" value="1"/>
</dbReference>
<organism evidence="18 19">
    <name type="scientific">Loxostege sticticalis</name>
    <name type="common">Beet webworm moth</name>
    <dbReference type="NCBI Taxonomy" id="481309"/>
    <lineage>
        <taxon>Eukaryota</taxon>
        <taxon>Metazoa</taxon>
        <taxon>Ecdysozoa</taxon>
        <taxon>Arthropoda</taxon>
        <taxon>Hexapoda</taxon>
        <taxon>Insecta</taxon>
        <taxon>Pterygota</taxon>
        <taxon>Neoptera</taxon>
        <taxon>Endopterygota</taxon>
        <taxon>Lepidoptera</taxon>
        <taxon>Glossata</taxon>
        <taxon>Ditrysia</taxon>
        <taxon>Pyraloidea</taxon>
        <taxon>Crambidae</taxon>
        <taxon>Pyraustinae</taxon>
        <taxon>Loxostege</taxon>
    </lineage>
</organism>
<evidence type="ECO:0000256" key="4">
    <source>
        <dbReference type="ARBA" id="ARBA00013040"/>
    </source>
</evidence>
<evidence type="ECO:0000256" key="10">
    <source>
        <dbReference type="ARBA" id="ARBA00023180"/>
    </source>
</evidence>
<protein>
    <recommendedName>
        <fullName evidence="5">Multiple inositol polyphosphate phosphatase 1</fullName>
        <ecNumber evidence="4">3.1.3.62</ecNumber>
        <ecNumber evidence="3">3.1.3.80</ecNumber>
    </recommendedName>
    <alternativeName>
        <fullName evidence="11">2,3-bisphosphoglycerate 3-phosphatase</fullName>
    </alternativeName>
</protein>
<evidence type="ECO:0000256" key="8">
    <source>
        <dbReference type="ARBA" id="ARBA00022801"/>
    </source>
</evidence>